<accession>A0A6J5FIG8</accession>
<dbReference type="CDD" id="cd01646">
    <property type="entry name" value="RT_Bac_retron_I"/>
    <property type="match status" value="1"/>
</dbReference>
<dbReference type="PANTHER" id="PTHR34047:SF8">
    <property type="entry name" value="PROTEIN YKFC"/>
    <property type="match status" value="1"/>
</dbReference>
<dbReference type="SUPFAM" id="SSF56672">
    <property type="entry name" value="DNA/RNA polymerases"/>
    <property type="match status" value="1"/>
</dbReference>
<evidence type="ECO:0000256" key="1">
    <source>
        <dbReference type="ARBA" id="ARBA00034120"/>
    </source>
</evidence>
<comment type="similarity">
    <text evidence="1">Belongs to the bacterial reverse transcriptase family.</text>
</comment>
<dbReference type="PROSITE" id="PS50878">
    <property type="entry name" value="RT_POL"/>
    <property type="match status" value="1"/>
</dbReference>
<sequence length="374" mass="42931">MSCAPAPSADRNEFSFVELVEAYLDCRRTKRNTGAAIAFELNLERNLRRLYDELASGAYAPGRSKCFVITRPKPREVWAAEFRDRIVHHLLYNHIGPRFERSFIADSCACIEGRGTLYAARRLEAKVRSITQNWSRPAHYLKCDLANFFVSIDKRILLDLLLAEVTEPFWRTLTEIVLMHDPRVDFVYRGDPAMMKLVPQHKRLLDQPAHLGLPIGNLSSQFFANVYLDVLDKRAKHVLGARHYIRYVDDFVFLHESPKRLTEILADVTAFLPERLGVRINPRKTILQPVARGVDFVGQVIKPWHRVTRKRTRNEALRRVIATPVDDLMSVANSYFGLLGQATASHYDRARLANVVRSRGKSVDQNFTKTYRGA</sequence>
<protein>
    <recommendedName>
        <fullName evidence="2">Reverse transcriptase domain-containing protein</fullName>
    </recommendedName>
</protein>
<name>A0A6J5FIG8_9BURK</name>
<organism evidence="3 4">
    <name type="scientific">Paraburkholderia caffeinitolerans</name>
    <dbReference type="NCBI Taxonomy" id="1723730"/>
    <lineage>
        <taxon>Bacteria</taxon>
        <taxon>Pseudomonadati</taxon>
        <taxon>Pseudomonadota</taxon>
        <taxon>Betaproteobacteria</taxon>
        <taxon>Burkholderiales</taxon>
        <taxon>Burkholderiaceae</taxon>
        <taxon>Paraburkholderia</taxon>
    </lineage>
</organism>
<proteinExistence type="inferred from homology"/>
<dbReference type="PANTHER" id="PTHR34047">
    <property type="entry name" value="NUCLEAR INTRON MATURASE 1, MITOCHONDRIAL-RELATED"/>
    <property type="match status" value="1"/>
</dbReference>
<dbReference type="InterPro" id="IPR043502">
    <property type="entry name" value="DNA/RNA_pol_sf"/>
</dbReference>
<evidence type="ECO:0000313" key="4">
    <source>
        <dbReference type="Proteomes" id="UP000494119"/>
    </source>
</evidence>
<reference evidence="3 4" key="1">
    <citation type="submission" date="2020-04" db="EMBL/GenBank/DDBJ databases">
        <authorList>
            <person name="De Canck E."/>
        </authorList>
    </citation>
    <scope>NUCLEOTIDE SEQUENCE [LARGE SCALE GENOMIC DNA]</scope>
    <source>
        <strain evidence="3 4">LMG 28688</strain>
    </source>
</reference>
<dbReference type="InterPro" id="IPR000477">
    <property type="entry name" value="RT_dom"/>
</dbReference>
<feature type="domain" description="Reverse transcriptase" evidence="2">
    <location>
        <begin position="1"/>
        <end position="301"/>
    </location>
</feature>
<dbReference type="EMBL" id="CADIKL010000003">
    <property type="protein sequence ID" value="CAB3779231.1"/>
    <property type="molecule type" value="Genomic_DNA"/>
</dbReference>
<evidence type="ECO:0000313" key="3">
    <source>
        <dbReference type="EMBL" id="CAB3779231.1"/>
    </source>
</evidence>
<keyword evidence="4" id="KW-1185">Reference proteome</keyword>
<gene>
    <name evidence="3" type="ORF">LMG28688_00772</name>
</gene>
<dbReference type="InterPro" id="IPR051083">
    <property type="entry name" value="GrpII_Intron_Splice-Mob/Def"/>
</dbReference>
<dbReference type="Proteomes" id="UP000494119">
    <property type="component" value="Unassembled WGS sequence"/>
</dbReference>
<dbReference type="AlphaFoldDB" id="A0A6J5FIG8"/>
<dbReference type="Pfam" id="PF00078">
    <property type="entry name" value="RVT_1"/>
    <property type="match status" value="1"/>
</dbReference>
<evidence type="ECO:0000259" key="2">
    <source>
        <dbReference type="PROSITE" id="PS50878"/>
    </source>
</evidence>